<name>A0A1E7LJF4_9ACTN</name>
<dbReference type="PATRIC" id="fig|518642.7.peg.2654"/>
<gene>
    <name evidence="1" type="ORF">AN221_32355</name>
</gene>
<dbReference type="Proteomes" id="UP000175971">
    <property type="component" value="Unassembled WGS sequence"/>
</dbReference>
<organism evidence="1 2">
    <name type="scientific">Streptomyces nanshensis</name>
    <dbReference type="NCBI Taxonomy" id="518642"/>
    <lineage>
        <taxon>Bacteria</taxon>
        <taxon>Bacillati</taxon>
        <taxon>Actinomycetota</taxon>
        <taxon>Actinomycetes</taxon>
        <taxon>Kitasatosporales</taxon>
        <taxon>Streptomycetaceae</taxon>
        <taxon>Streptomyces</taxon>
    </lineage>
</organism>
<keyword evidence="2" id="KW-1185">Reference proteome</keyword>
<evidence type="ECO:0000313" key="2">
    <source>
        <dbReference type="Proteomes" id="UP000175971"/>
    </source>
</evidence>
<accession>A0A1E7LJF4</accession>
<dbReference type="OrthoDB" id="4329276at2"/>
<sequence length="298" mass="31353">MQGSRGWVRVVSSNRIADTARQHPAALRRLEQQAARDAAQPLAQALTDAQKAATRQWLHATERQALPSPSALDRYITAVKQLLAEAFRGKGKLAADTIRIAAFNSAQTSARQASALAAMMSGTPTPPVRPVIGPEAAATADAVPAAVEDEHQRALALLTTTSVTALGFAGITGVFNRARRAVTRIARHAAVAVTSAAAHAAAAVARAIGPTTRLLWVAEPGACPACGAYAGRSITVDRRFPAALSLNPRRTVFATAPTGPPLHPSCRCWTIPYSPTWPVDGTPLPALLRRAARAERRA</sequence>
<evidence type="ECO:0000313" key="1">
    <source>
        <dbReference type="EMBL" id="OEV16306.1"/>
    </source>
</evidence>
<evidence type="ECO:0008006" key="3">
    <source>
        <dbReference type="Google" id="ProtNLM"/>
    </source>
</evidence>
<dbReference type="EMBL" id="LJGZ01000103">
    <property type="protein sequence ID" value="OEV16306.1"/>
    <property type="molecule type" value="Genomic_DNA"/>
</dbReference>
<dbReference type="AlphaFoldDB" id="A0A1E7LJF4"/>
<protein>
    <recommendedName>
        <fullName evidence="3">Phage head morphogenesis domain-containing protein</fullName>
    </recommendedName>
</protein>
<reference evidence="1 2" key="1">
    <citation type="journal article" date="2016" name="Front. Microbiol.">
        <title>Comparative Genomics Analysis of Streptomyces Species Reveals Their Adaptation to the Marine Environment and Their Diversity at the Genomic Level.</title>
        <authorList>
            <person name="Tian X."/>
            <person name="Zhang Z."/>
            <person name="Yang T."/>
            <person name="Chen M."/>
            <person name="Li J."/>
            <person name="Chen F."/>
            <person name="Yang J."/>
            <person name="Li W."/>
            <person name="Zhang B."/>
            <person name="Zhang Z."/>
            <person name="Wu J."/>
            <person name="Zhang C."/>
            <person name="Long L."/>
            <person name="Xiao J."/>
        </authorList>
    </citation>
    <scope>NUCLEOTIDE SEQUENCE [LARGE SCALE GENOMIC DNA]</scope>
    <source>
        <strain evidence="1 2">SCSIO M10372</strain>
    </source>
</reference>
<comment type="caution">
    <text evidence="1">The sequence shown here is derived from an EMBL/GenBank/DDBJ whole genome shotgun (WGS) entry which is preliminary data.</text>
</comment>
<proteinExistence type="predicted"/>